<dbReference type="InterPro" id="IPR036102">
    <property type="entry name" value="OsmC/Ohrsf"/>
</dbReference>
<dbReference type="PANTHER" id="PTHR33797">
    <property type="entry name" value="ORGANIC HYDROPEROXIDE RESISTANCE PROTEIN-LIKE"/>
    <property type="match status" value="1"/>
</dbReference>
<dbReference type="AlphaFoldDB" id="A0A0C1IIH0"/>
<reference evidence="3 4" key="1">
    <citation type="submission" date="2014-11" db="EMBL/GenBank/DDBJ databases">
        <title>Genome sequence of Flavihumibacter solisilvae 3-3.</title>
        <authorList>
            <person name="Zhou G."/>
            <person name="Li M."/>
            <person name="Wang G."/>
        </authorList>
    </citation>
    <scope>NUCLEOTIDE SEQUENCE [LARGE SCALE GENOMIC DNA]</scope>
    <source>
        <strain evidence="3 4">3-3</strain>
    </source>
</reference>
<evidence type="ECO:0000313" key="3">
    <source>
        <dbReference type="EMBL" id="KIC93985.1"/>
    </source>
</evidence>
<dbReference type="PANTHER" id="PTHR33797:SF2">
    <property type="entry name" value="ORGANIC HYDROPEROXIDE RESISTANCE PROTEIN-LIKE"/>
    <property type="match status" value="1"/>
</dbReference>
<evidence type="ECO:0000256" key="1">
    <source>
        <dbReference type="ARBA" id="ARBA00007378"/>
    </source>
</evidence>
<evidence type="ECO:0000313" key="4">
    <source>
        <dbReference type="Proteomes" id="UP000031408"/>
    </source>
</evidence>
<protein>
    <submittedName>
        <fullName evidence="3">Peroxiredoxin</fullName>
    </submittedName>
</protein>
<dbReference type="GO" id="GO:0006979">
    <property type="term" value="P:response to oxidative stress"/>
    <property type="evidence" value="ECO:0007669"/>
    <property type="project" value="InterPro"/>
</dbReference>
<feature type="region of interest" description="Disordered" evidence="2">
    <location>
        <begin position="16"/>
        <end position="50"/>
    </location>
</feature>
<comment type="similarity">
    <text evidence="1">Belongs to the OsmC/Ohr family.</text>
</comment>
<dbReference type="Gene3D" id="2.20.25.10">
    <property type="match status" value="1"/>
</dbReference>
<dbReference type="OrthoDB" id="9797508at2"/>
<sequence>MQTAIKTGEQVLYTAKTRTTGGRNGASRSSDGRLDLKLTHPGGKGEGTNPEQLFATGWSACFIGALEIAAAGSGLKLPADTAIDAEVDLAKYDQGYFLKARMNVSLPGLDEETAFKLINEAHNTCPYSKLSKGNIDVEFNLI</sequence>
<gene>
    <name evidence="3" type="ORF">OI18_13185</name>
</gene>
<dbReference type="STRING" id="1349421.OI18_13185"/>
<name>A0A0C1IIH0_9BACT</name>
<dbReference type="EMBL" id="JSVC01000015">
    <property type="protein sequence ID" value="KIC93985.1"/>
    <property type="molecule type" value="Genomic_DNA"/>
</dbReference>
<dbReference type="InterPro" id="IPR015946">
    <property type="entry name" value="KH_dom-like_a/b"/>
</dbReference>
<dbReference type="Gene3D" id="3.30.300.20">
    <property type="match status" value="1"/>
</dbReference>
<dbReference type="RefSeq" id="WP_039140475.1">
    <property type="nucleotide sequence ID" value="NZ_JSVC01000015.1"/>
</dbReference>
<dbReference type="NCBIfam" id="TIGR03561">
    <property type="entry name" value="organ_hyd_perox"/>
    <property type="match status" value="1"/>
</dbReference>
<comment type="caution">
    <text evidence="3">The sequence shown here is derived from an EMBL/GenBank/DDBJ whole genome shotgun (WGS) entry which is preliminary data.</text>
</comment>
<evidence type="ECO:0000256" key="2">
    <source>
        <dbReference type="SAM" id="MobiDB-lite"/>
    </source>
</evidence>
<accession>A0A0C1IIH0</accession>
<proteinExistence type="inferred from homology"/>
<dbReference type="InterPro" id="IPR019953">
    <property type="entry name" value="OHR"/>
</dbReference>
<organism evidence="3 4">
    <name type="scientific">Flavihumibacter solisilvae</name>
    <dbReference type="NCBI Taxonomy" id="1349421"/>
    <lineage>
        <taxon>Bacteria</taxon>
        <taxon>Pseudomonadati</taxon>
        <taxon>Bacteroidota</taxon>
        <taxon>Chitinophagia</taxon>
        <taxon>Chitinophagales</taxon>
        <taxon>Chitinophagaceae</taxon>
        <taxon>Flavihumibacter</taxon>
    </lineage>
</organism>
<dbReference type="InterPro" id="IPR003718">
    <property type="entry name" value="OsmC/Ohr_fam"/>
</dbReference>
<dbReference type="SUPFAM" id="SSF82784">
    <property type="entry name" value="OsmC-like"/>
    <property type="match status" value="1"/>
</dbReference>
<dbReference type="Proteomes" id="UP000031408">
    <property type="component" value="Unassembled WGS sequence"/>
</dbReference>
<feature type="compositionally biased region" description="Polar residues" evidence="2">
    <location>
        <begin position="16"/>
        <end position="29"/>
    </location>
</feature>
<dbReference type="Pfam" id="PF02566">
    <property type="entry name" value="OsmC"/>
    <property type="match status" value="1"/>
</dbReference>
<keyword evidence="4" id="KW-1185">Reference proteome</keyword>